<feature type="domain" description="U3 small nucleolar RNA-associated protein 20" evidence="3">
    <location>
        <begin position="1744"/>
        <end position="1965"/>
    </location>
</feature>
<dbReference type="GO" id="GO:0030686">
    <property type="term" value="C:90S preribosome"/>
    <property type="evidence" value="ECO:0007669"/>
    <property type="project" value="TreeGrafter"/>
</dbReference>
<evidence type="ECO:0000259" key="3">
    <source>
        <dbReference type="Pfam" id="PF20416"/>
    </source>
</evidence>
<dbReference type="InterPro" id="IPR057525">
    <property type="entry name" value="UTP20_C"/>
</dbReference>
<feature type="region of interest" description="Disordered" evidence="1">
    <location>
        <begin position="1689"/>
        <end position="1719"/>
    </location>
</feature>
<dbReference type="SUPFAM" id="SSF48371">
    <property type="entry name" value="ARM repeat"/>
    <property type="match status" value="4"/>
</dbReference>
<dbReference type="PANTHER" id="PTHR17695:SF11">
    <property type="entry name" value="SMALL SUBUNIT PROCESSOME COMPONENT 20 HOMOLOG"/>
    <property type="match status" value="1"/>
</dbReference>
<dbReference type="InterPro" id="IPR046523">
    <property type="entry name" value="UTP20_dom"/>
</dbReference>
<feature type="region of interest" description="Disordered" evidence="1">
    <location>
        <begin position="2512"/>
        <end position="2554"/>
    </location>
</feature>
<feature type="compositionally biased region" description="Basic residues" evidence="1">
    <location>
        <begin position="2701"/>
        <end position="2716"/>
    </location>
</feature>
<evidence type="ECO:0000256" key="1">
    <source>
        <dbReference type="SAM" id="MobiDB-lite"/>
    </source>
</evidence>
<dbReference type="Pfam" id="PF07539">
    <property type="entry name" value="UTP20_N"/>
    <property type="match status" value="1"/>
</dbReference>
<feature type="region of interest" description="Disordered" evidence="1">
    <location>
        <begin position="818"/>
        <end position="845"/>
    </location>
</feature>
<reference evidence="5 6" key="1">
    <citation type="journal article" date="2018" name="Mol. Biol. Evol.">
        <title>Broad Genomic Sampling Reveals a Smut Pathogenic Ancestry of the Fungal Clade Ustilaginomycotina.</title>
        <authorList>
            <person name="Kijpornyongpan T."/>
            <person name="Mondo S.J."/>
            <person name="Barry K."/>
            <person name="Sandor L."/>
            <person name="Lee J."/>
            <person name="Lipzen A."/>
            <person name="Pangilinan J."/>
            <person name="LaButti K."/>
            <person name="Hainaut M."/>
            <person name="Henrissat B."/>
            <person name="Grigoriev I.V."/>
            <person name="Spatafora J.W."/>
            <person name="Aime M.C."/>
        </authorList>
    </citation>
    <scope>NUCLEOTIDE SEQUENCE [LARGE SCALE GENOMIC DNA]</scope>
    <source>
        <strain evidence="5 6">MCA 5214</strain>
    </source>
</reference>
<feature type="compositionally biased region" description="Basic residues" evidence="1">
    <location>
        <begin position="2724"/>
        <end position="2737"/>
    </location>
</feature>
<accession>A0A316UTX9</accession>
<organism evidence="5 6">
    <name type="scientific">Jaminaea rosea</name>
    <dbReference type="NCBI Taxonomy" id="1569628"/>
    <lineage>
        <taxon>Eukaryota</taxon>
        <taxon>Fungi</taxon>
        <taxon>Dikarya</taxon>
        <taxon>Basidiomycota</taxon>
        <taxon>Ustilaginomycotina</taxon>
        <taxon>Exobasidiomycetes</taxon>
        <taxon>Microstromatales</taxon>
        <taxon>Microstromatales incertae sedis</taxon>
        <taxon>Jaminaea</taxon>
    </lineage>
</organism>
<dbReference type="GO" id="GO:0032040">
    <property type="term" value="C:small-subunit processome"/>
    <property type="evidence" value="ECO:0007669"/>
    <property type="project" value="TreeGrafter"/>
</dbReference>
<proteinExistence type="predicted"/>
<feature type="compositionally biased region" description="Acidic residues" evidence="1">
    <location>
        <begin position="2512"/>
        <end position="2544"/>
    </location>
</feature>
<dbReference type="Pfam" id="PF23099">
    <property type="entry name" value="UTP20_C"/>
    <property type="match status" value="1"/>
</dbReference>
<dbReference type="PANTHER" id="PTHR17695">
    <property type="entry name" value="SMALL SUBUNIT PROCESSOME COMPONENT 20 HOMOLOG"/>
    <property type="match status" value="1"/>
</dbReference>
<dbReference type="InterPro" id="IPR052575">
    <property type="entry name" value="SSU_processome_comp_20"/>
</dbReference>
<evidence type="ECO:0000259" key="4">
    <source>
        <dbReference type="Pfam" id="PF23099"/>
    </source>
</evidence>
<feature type="region of interest" description="Disordered" evidence="1">
    <location>
        <begin position="2700"/>
        <end position="2737"/>
    </location>
</feature>
<sequence>MAEDPHPFRYKSFNDRLASVHLSAATGLTSGRGSTLAGLDVHGVAPSADETMRRDEDDDFDTEEARMAALQASTAFGSALNAWSELNLTVPFVALLRSISQQSLSLPLLIHYRSSIVEALCSTLLTRESDSHLAYEPVLDLIPRLALDLGSEFLPVYPPCLDALLKSTTITKNATAGDEQGAARIVEKAFESVAALFRNLAPLILKKADTDDGHDLLRETWTIMRPYMGWVAEEEVPHRTPPHVRRFASEAFSHLLRRSKQQHLRNAATFMLADAQAMLDQEPPRATMSAGVAGVWSEVAKSVDRRLHSQATSHLSALLLAGGREVARARLLVGKLLLTSLVHHGQSAHLAPIFQLLVEWLKQRQESGDTLALEEVIRWLIAAMGTRKGNRVDDICKAQIFAALSNLVASVDQGQDNSFTLALSSLITTALPIGRIPDLVGPGIKIVDKLAKARQQDGTATPLFITVVLSLADSETAWSGFRQFVLPQVLGATLDSISRGEKARAQALHLLASLVEADQLAALEEHAPNVVKWRRVVGEHLELEVAKLDTAIKQGEHSLAATQTPLAALRIVPLFAGNAKIAASLRSCIKMLAGKIGDDEGYQESPVNARSLLAVCATALVAVASSEKALLGDVCSKTLCESALHHLSAHRSALQATLELFNAGKASAEQLVTASTASSLLTSALMSEDEHLRQAATGWVAACSSSGNTALASLFATMSTIEQIPLRVETVRDRNVRLRGLVRELMRLDVEAPNDEEVKHAAQVVCRFVAGTLKLNFKPLWEECRKGLADMVGRFGDTLWEVAFEELVATRSKRTLPAEWSTEEEAKGSLDTVEEDAAEPEPESDLEATFIDPQRSARSQRVHHYWADSHRPLSILLRRQLVKLQTPQGRLDVANYRAQILLLFSEQPQVVEKHNHDFMEHFFGVVEQVGLETREEHATSDEDHESATSLSARLDRLSSYLKVFTKFSNPKALYRSSELHALLYKLVARSEVRLQKLALECVMTWKDPTQKPYEEKMYALLEQGKFRDELVGLDLSANSTAVQPQHRGGVMPLIIRLLFGLAIAKRTSASGAGKRIAILNALSECTPDELGEWVGLMLAPFSDQRHVVSPSPPTAFPQQQEGYLSLLSDVIKHLGAQLVAHWPSLVSVTINLAYHSSLKAAEEGPGRASAQSRDIRQNAVRRLADFYRCPGTEEFDWSAFEPAIQEHLVQPRLPLFAAENTQSPSALLYLFAVWSTRQETLKLLDLVLPSVYAVLAVPSVKPAVVTVILDLIDRLLTFSEDDTAATPQLFVSDLVTGLAPALHRSATASTPDPLLQREVQLLARLASFVDQSSDAELVLSALGPMMKKSNRLIPEKSKADLLATFRDLLLLTDSFKDPQSELFKRHYDLFSSMWSRLRSRDARLNLAGLFEQISRLDTPNLSRVAGWVRALNAYSERRLDEVDFDKRLDAFDELTSEDTPALTAVEWQPIVHNALFFLQDADELVLRTNAAAVLKRFVSSVAVDASHEDLFVRTVFPGLKRTLKARSELVRREALSVLDAAVKELPHLAALDEMRGLLAGGDEEANFFHNIHHVQLHRRARALRRLSDHAATGALKSKTLTEVLLPLIGHFLEAGHTEIGDHNLVNETIACMGSLCRHLQWGAYNGLLWKYLKLADGKTQGEKVFVRTAMGILDNFHFAMEDEIVPEEGDPAAEAEVEVGEEDEAEMAPAPAHKPRDDVQQQKVISSVTTKLLPALMGYLEHHDDKTDDAIRLPIAVGVVRVVDALPSSDKEIHLSKLLNVLSNVFRSKSQETRDLARETLCKTAVALGPARLGQIIKEQRRALTRGPQLAILAFNVHSLLVHLMQSSTNPLTLLDDAVVDAIISIAAEDLFGHTGEDRETIESRTKVKEMRHSKSLDTFEQVSKMVSPQRMRAVLEPLKKVLEETEVPRSMKAVEDALRRIASGINANQHFDAAGLLGLCHALIGRNAAFLKARKAAAKSSKSGVAAANGSSDLVLLKRKDVEAGKSGSSSRDHFAVNAYRFVAFGLDLLITALRRTRFDFSDVDVLGRLDPLLADVGNTLYAADSYVLSLGLKAAGALLRVPSLPSLQASLPIYIRQTTSILTREANPSSDVSQSGLKTLTVILRDCPSADFKEKQLSDLLSLVLPEIEEPGSQSAIFAFVRAIVSRRFVVPEVYDVMDRVAEMVVTNQSSQVREVSRAAFLQFLLDYPQGKGRLKNQLEFLAKNASGYTFEAGRMSTMELLGAIFAKFSDEVLREYGELFFVTLVMVLANDEATKCRERAAVLLKALLGIMGAEQRARFVGMTHAWAEGQKQELGRVGLQVYGLFLDAGSVDDEGDSQWTNRALRNVRKVLSECADALEELEQEQASTDFDTAMDIDLDWQLPYHALQVLFKLTRVPSVSAQLFTAPNLSNKDVAATWSSVRRLLLFPHAWVRSASSRLLGALFAGVGQPTEAMLPRSGSSMLSVENLVDAAKKMSLQLRSEALDDALALQIVKNLLWVGRAFALVSSEGDEGEASGDDDDDGSNAADSEDGSDDDDGEEDGPSKVKRSGSSLSAPLPWLFTKLSYLARPSDSAPLTSTSILTPQSVLRWFAAMAQHLSVERLTPFLPHIVTPIWRITETRADDQAGGKKMSAEDGPQQALRGLAIEVQELVQGKVGASRYGSVVARVAERVNERRRQRREQRRRAIFGSLAATIARKEKRNAAKHASRKRKNNSMERGRGVRSARGMKRVRQK</sequence>
<name>A0A316UTX9_9BASI</name>
<evidence type="ECO:0000259" key="2">
    <source>
        <dbReference type="Pfam" id="PF07539"/>
    </source>
</evidence>
<evidence type="ECO:0000313" key="6">
    <source>
        <dbReference type="Proteomes" id="UP000245884"/>
    </source>
</evidence>
<protein>
    <submittedName>
        <fullName evidence="5">Uncharacterized protein</fullName>
    </submittedName>
</protein>
<dbReference type="Proteomes" id="UP000245884">
    <property type="component" value="Unassembled WGS sequence"/>
</dbReference>
<dbReference type="RefSeq" id="XP_025363334.1">
    <property type="nucleotide sequence ID" value="XM_025504332.1"/>
</dbReference>
<dbReference type="InterPro" id="IPR011430">
    <property type="entry name" value="UTP20_N"/>
</dbReference>
<feature type="domain" description="U3 small nucleolar RNA-associated protein 20 C-terminal" evidence="4">
    <location>
        <begin position="2435"/>
        <end position="2716"/>
    </location>
</feature>
<feature type="domain" description="U3 small nucleolar RNA-associated protein 20 N-terminal" evidence="2">
    <location>
        <begin position="954"/>
        <end position="1526"/>
    </location>
</feature>
<evidence type="ECO:0000313" key="5">
    <source>
        <dbReference type="EMBL" id="PWN28722.1"/>
    </source>
</evidence>
<gene>
    <name evidence="5" type="ORF">BDZ90DRAFT_217753</name>
</gene>
<dbReference type="InterPro" id="IPR016024">
    <property type="entry name" value="ARM-type_fold"/>
</dbReference>
<dbReference type="EMBL" id="KZ819664">
    <property type="protein sequence ID" value="PWN28722.1"/>
    <property type="molecule type" value="Genomic_DNA"/>
</dbReference>
<keyword evidence="6" id="KW-1185">Reference proteome</keyword>
<dbReference type="STRING" id="1569628.A0A316UTX9"/>
<feature type="compositionally biased region" description="Acidic residues" evidence="1">
    <location>
        <begin position="1689"/>
        <end position="1706"/>
    </location>
</feature>
<dbReference type="Pfam" id="PF20416">
    <property type="entry name" value="UTP20"/>
    <property type="match status" value="1"/>
</dbReference>
<feature type="compositionally biased region" description="Acidic residues" evidence="1">
    <location>
        <begin position="832"/>
        <end position="845"/>
    </location>
</feature>
<dbReference type="GeneID" id="37026155"/>
<dbReference type="OrthoDB" id="360653at2759"/>